<gene>
    <name evidence="1" type="ORF">MM415B02556_0021</name>
</gene>
<organism evidence="1">
    <name type="scientific">viral metagenome</name>
    <dbReference type="NCBI Taxonomy" id="1070528"/>
    <lineage>
        <taxon>unclassified sequences</taxon>
        <taxon>metagenomes</taxon>
        <taxon>organismal metagenomes</taxon>
    </lineage>
</organism>
<protein>
    <submittedName>
        <fullName evidence="1">Uncharacterized protein</fullName>
    </submittedName>
</protein>
<evidence type="ECO:0000313" key="1">
    <source>
        <dbReference type="EMBL" id="QJA89420.1"/>
    </source>
</evidence>
<name>A0A6M3L4F6_9ZZZZ</name>
<sequence length="103" mass="11834">MKISKDPEAKAEILRRMREADFQDRTGVHQSDLVFCLNKAYLYKAEPVEPKESDILRWGRGVASQRYLTRKLHDAETIELDGIQVTPDAFMCPCCGEVFNGRE</sequence>
<dbReference type="EMBL" id="MT142844">
    <property type="protein sequence ID" value="QJA89420.1"/>
    <property type="molecule type" value="Genomic_DNA"/>
</dbReference>
<dbReference type="AlphaFoldDB" id="A0A6M3L4F6"/>
<reference evidence="1" key="1">
    <citation type="submission" date="2020-03" db="EMBL/GenBank/DDBJ databases">
        <title>The deep terrestrial virosphere.</title>
        <authorList>
            <person name="Holmfeldt K."/>
            <person name="Nilsson E."/>
            <person name="Simone D."/>
            <person name="Lopez-Fernandez M."/>
            <person name="Wu X."/>
            <person name="de Brujin I."/>
            <person name="Lundin D."/>
            <person name="Andersson A."/>
            <person name="Bertilsson S."/>
            <person name="Dopson M."/>
        </authorList>
    </citation>
    <scope>NUCLEOTIDE SEQUENCE</scope>
    <source>
        <strain evidence="1">MM415B02556</strain>
    </source>
</reference>
<accession>A0A6M3L4F6</accession>
<proteinExistence type="predicted"/>